<dbReference type="PANTHER" id="PTHR19278:SF9">
    <property type="entry name" value="URIDINE 5'-MONOPHOSPHATE SYNTHASE"/>
    <property type="match status" value="1"/>
</dbReference>
<dbReference type="Pfam" id="PF00156">
    <property type="entry name" value="Pribosyltran"/>
    <property type="match status" value="1"/>
</dbReference>
<feature type="binding site" evidence="6">
    <location>
        <position position="101"/>
    </location>
    <ligand>
        <name>5-phospho-alpha-D-ribose 1-diphosphate</name>
        <dbReference type="ChEBI" id="CHEBI:58017"/>
        <note>ligand shared between dimeric partners</note>
    </ligand>
</feature>
<evidence type="ECO:0000256" key="3">
    <source>
        <dbReference type="ARBA" id="ARBA00022676"/>
    </source>
</evidence>
<comment type="subunit">
    <text evidence="6">Homodimer.</text>
</comment>
<dbReference type="AlphaFoldDB" id="A0A2U1DEM0"/>
<dbReference type="NCBIfam" id="TIGR00336">
    <property type="entry name" value="pyrE"/>
    <property type="match status" value="1"/>
</dbReference>
<dbReference type="InterPro" id="IPR029057">
    <property type="entry name" value="PRTase-like"/>
</dbReference>
<reference evidence="8 9" key="1">
    <citation type="submission" date="2018-04" db="EMBL/GenBank/DDBJ databases">
        <title>Genomic Encyclopedia of Type Strains, Phase IV (KMG-IV): sequencing the most valuable type-strain genomes for metagenomic binning, comparative biology and taxonomic classification.</title>
        <authorList>
            <person name="Goeker M."/>
        </authorList>
    </citation>
    <scope>NUCLEOTIDE SEQUENCE [LARGE SCALE GENOMIC DNA]</scope>
    <source>
        <strain evidence="8 9">DSM 28795</strain>
    </source>
</reference>
<name>A0A2U1DEM0_9LACO</name>
<dbReference type="CDD" id="cd06223">
    <property type="entry name" value="PRTases_typeI"/>
    <property type="match status" value="1"/>
</dbReference>
<feature type="binding site" description="in other chain" evidence="6">
    <location>
        <begin position="123"/>
        <end position="131"/>
    </location>
    <ligand>
        <name>5-phospho-alpha-D-ribose 1-diphosphate</name>
        <dbReference type="ChEBI" id="CHEBI:58017"/>
        <note>ligand shared between dimeric partners</note>
    </ligand>
</feature>
<keyword evidence="6" id="KW-0460">Magnesium</keyword>
<comment type="caution">
    <text evidence="6">Lacks conserved residue(s) required for the propagation of feature annotation.</text>
</comment>
<dbReference type="SUPFAM" id="SSF53271">
    <property type="entry name" value="PRTase-like"/>
    <property type="match status" value="1"/>
</dbReference>
<evidence type="ECO:0000256" key="1">
    <source>
        <dbReference type="ARBA" id="ARBA00004889"/>
    </source>
</evidence>
<protein>
    <recommendedName>
        <fullName evidence="2 6">Orotate phosphoribosyltransferase</fullName>
        <shortName evidence="6">OPRT</shortName>
        <shortName evidence="6">OPRTase</shortName>
        <ecNumber evidence="2 6">2.4.2.10</ecNumber>
    </recommendedName>
</protein>
<dbReference type="HAMAP" id="MF_01208">
    <property type="entry name" value="PyrE"/>
    <property type="match status" value="1"/>
</dbReference>
<keyword evidence="4 6" id="KW-0808">Transferase</keyword>
<dbReference type="InterPro" id="IPR023031">
    <property type="entry name" value="OPRT"/>
</dbReference>
<comment type="function">
    <text evidence="6">Catalyzes the transfer of a ribosyl phosphate group from 5-phosphoribose 1-diphosphate to orotate, leading to the formation of orotidine monophosphate (OMP).</text>
</comment>
<dbReference type="InterPro" id="IPR000836">
    <property type="entry name" value="PRTase_dom"/>
</dbReference>
<comment type="caution">
    <text evidence="8">The sequence shown here is derived from an EMBL/GenBank/DDBJ whole genome shotgun (WGS) entry which is preliminary data.</text>
</comment>
<dbReference type="GO" id="GO:0019856">
    <property type="term" value="P:pyrimidine nucleobase biosynthetic process"/>
    <property type="evidence" value="ECO:0007669"/>
    <property type="project" value="TreeGrafter"/>
</dbReference>
<evidence type="ECO:0000259" key="7">
    <source>
        <dbReference type="Pfam" id="PF00156"/>
    </source>
</evidence>
<keyword evidence="5 6" id="KW-0665">Pyrimidine biosynthesis</keyword>
<evidence type="ECO:0000256" key="2">
    <source>
        <dbReference type="ARBA" id="ARBA00011971"/>
    </source>
</evidence>
<dbReference type="GO" id="GO:0000287">
    <property type="term" value="F:magnesium ion binding"/>
    <property type="evidence" value="ECO:0007669"/>
    <property type="project" value="UniProtKB-UniRule"/>
</dbReference>
<feature type="binding site" evidence="6">
    <location>
        <position position="103"/>
    </location>
    <ligand>
        <name>5-phospho-alpha-D-ribose 1-diphosphate</name>
        <dbReference type="ChEBI" id="CHEBI:58017"/>
        <note>ligand shared between dimeric partners</note>
    </ligand>
</feature>
<sequence length="209" mass="22440">MTDIKAQVAQDLLDIGAVKFSPQKPFTWASGIQSPIYTDNRLTIGFPTIRQRIARGLAELITEKFNQVDIIGGVATAGIPHAAWVADLLEKPMVYVRSKPKDHGAGRQSEGAAIEGKRLVLIDDLISTGGSVLAAAKAINASGGQVVGVVSIFSYELPASQVNFDAAQIPFYPLTTFSELMAMAQQSGQLSESDLASLAQWRQNPQAWQ</sequence>
<comment type="cofactor">
    <cofactor evidence="6">
        <name>Mg(2+)</name>
        <dbReference type="ChEBI" id="CHEBI:18420"/>
    </cofactor>
</comment>
<comment type="pathway">
    <text evidence="1 6">Pyrimidine metabolism; UMP biosynthesis via de novo pathway; UMP from orotate: step 1/2.</text>
</comment>
<comment type="catalytic activity">
    <reaction evidence="6">
        <text>orotidine 5'-phosphate + diphosphate = orotate + 5-phospho-alpha-D-ribose 1-diphosphate</text>
        <dbReference type="Rhea" id="RHEA:10380"/>
        <dbReference type="ChEBI" id="CHEBI:30839"/>
        <dbReference type="ChEBI" id="CHEBI:33019"/>
        <dbReference type="ChEBI" id="CHEBI:57538"/>
        <dbReference type="ChEBI" id="CHEBI:58017"/>
        <dbReference type="EC" id="2.4.2.10"/>
    </reaction>
</comment>
<dbReference type="EC" id="2.4.2.10" evidence="2 6"/>
<accession>A0A2U1DEM0</accession>
<evidence type="ECO:0000256" key="6">
    <source>
        <dbReference type="HAMAP-Rule" id="MF_01208"/>
    </source>
</evidence>
<dbReference type="OrthoDB" id="9802134at2"/>
<dbReference type="UniPathway" id="UPA00070">
    <property type="reaction ID" value="UER00119"/>
</dbReference>
<dbReference type="PANTHER" id="PTHR19278">
    <property type="entry name" value="OROTATE PHOSPHORIBOSYLTRANSFERASE"/>
    <property type="match status" value="1"/>
</dbReference>
<evidence type="ECO:0000256" key="4">
    <source>
        <dbReference type="ARBA" id="ARBA00022679"/>
    </source>
</evidence>
<feature type="binding site" evidence="6">
    <location>
        <position position="127"/>
    </location>
    <ligand>
        <name>orotate</name>
        <dbReference type="ChEBI" id="CHEBI:30839"/>
    </ligand>
</feature>
<keyword evidence="9" id="KW-1185">Reference proteome</keyword>
<keyword evidence="3 6" id="KW-0328">Glycosyltransferase</keyword>
<dbReference type="InterPro" id="IPR004467">
    <property type="entry name" value="Or_phspho_trans_dom"/>
</dbReference>
<organism evidence="8 9">
    <name type="scientific">Convivina intestini</name>
    <dbReference type="NCBI Taxonomy" id="1505726"/>
    <lineage>
        <taxon>Bacteria</taxon>
        <taxon>Bacillati</taxon>
        <taxon>Bacillota</taxon>
        <taxon>Bacilli</taxon>
        <taxon>Lactobacillales</taxon>
        <taxon>Lactobacillaceae</taxon>
        <taxon>Convivina</taxon>
    </lineage>
</organism>
<dbReference type="GO" id="GO:0044205">
    <property type="term" value="P:'de novo' UMP biosynthetic process"/>
    <property type="evidence" value="ECO:0007669"/>
    <property type="project" value="UniProtKB-UniRule"/>
</dbReference>
<dbReference type="Gene3D" id="3.40.50.2020">
    <property type="match status" value="1"/>
</dbReference>
<gene>
    <name evidence="6" type="primary">pyrE</name>
    <name evidence="8" type="ORF">C7384_10143</name>
</gene>
<evidence type="ECO:0000313" key="8">
    <source>
        <dbReference type="EMBL" id="PVY86130.1"/>
    </source>
</evidence>
<evidence type="ECO:0000313" key="9">
    <source>
        <dbReference type="Proteomes" id="UP000245433"/>
    </source>
</evidence>
<dbReference type="RefSeq" id="WP_089937255.1">
    <property type="nucleotide sequence ID" value="NZ_CAKOEX010000001.1"/>
</dbReference>
<dbReference type="GO" id="GO:0004588">
    <property type="term" value="F:orotate phosphoribosyltransferase activity"/>
    <property type="evidence" value="ECO:0007669"/>
    <property type="project" value="UniProtKB-UniRule"/>
</dbReference>
<feature type="domain" description="Phosphoribosyltransferase" evidence="7">
    <location>
        <begin position="51"/>
        <end position="153"/>
    </location>
</feature>
<evidence type="ECO:0000256" key="5">
    <source>
        <dbReference type="ARBA" id="ARBA00022975"/>
    </source>
</evidence>
<proteinExistence type="inferred from homology"/>
<dbReference type="EMBL" id="QEKT01000001">
    <property type="protein sequence ID" value="PVY86130.1"/>
    <property type="molecule type" value="Genomic_DNA"/>
</dbReference>
<feature type="binding site" evidence="6">
    <location>
        <position position="97"/>
    </location>
    <ligand>
        <name>5-phospho-alpha-D-ribose 1-diphosphate</name>
        <dbReference type="ChEBI" id="CHEBI:58017"/>
        <note>ligand shared between dimeric partners</note>
    </ligand>
</feature>
<dbReference type="Proteomes" id="UP000245433">
    <property type="component" value="Unassembled WGS sequence"/>
</dbReference>
<comment type="similarity">
    <text evidence="6">Belongs to the purine/pyrimidine phosphoribosyltransferase family. PyrE subfamily.</text>
</comment>